<dbReference type="GO" id="GO:0016020">
    <property type="term" value="C:membrane"/>
    <property type="evidence" value="ECO:0007669"/>
    <property type="project" value="UniProtKB-SubCell"/>
</dbReference>
<keyword evidence="4 5" id="KW-0472">Membrane</keyword>
<dbReference type="OrthoDB" id="288203at2759"/>
<feature type="domain" description="SLC26A/SulP transporter" evidence="6">
    <location>
        <begin position="44"/>
        <end position="140"/>
    </location>
</feature>
<dbReference type="GO" id="GO:0055085">
    <property type="term" value="P:transmembrane transport"/>
    <property type="evidence" value="ECO:0007669"/>
    <property type="project" value="InterPro"/>
</dbReference>
<keyword evidence="2 5" id="KW-0812">Transmembrane</keyword>
<comment type="subcellular location">
    <subcellularLocation>
        <location evidence="1">Membrane</location>
        <topology evidence="1">Multi-pass membrane protein</topology>
    </subcellularLocation>
</comment>
<feature type="transmembrane region" description="Helical" evidence="5">
    <location>
        <begin position="73"/>
        <end position="91"/>
    </location>
</feature>
<evidence type="ECO:0000256" key="3">
    <source>
        <dbReference type="ARBA" id="ARBA00022989"/>
    </source>
</evidence>
<evidence type="ECO:0000256" key="4">
    <source>
        <dbReference type="ARBA" id="ARBA00023136"/>
    </source>
</evidence>
<dbReference type="AlphaFoldDB" id="A0A3L8DQ52"/>
<dbReference type="InterPro" id="IPR011547">
    <property type="entry name" value="SLC26A/SulP_dom"/>
</dbReference>
<protein>
    <recommendedName>
        <fullName evidence="6">SLC26A/SulP transporter domain-containing protein</fullName>
    </recommendedName>
</protein>
<dbReference type="Pfam" id="PF00916">
    <property type="entry name" value="Sulfate_transp"/>
    <property type="match status" value="1"/>
</dbReference>
<evidence type="ECO:0000313" key="7">
    <source>
        <dbReference type="EMBL" id="RLU22501.1"/>
    </source>
</evidence>
<organism evidence="7">
    <name type="scientific">Ooceraea biroi</name>
    <name type="common">Clonal raider ant</name>
    <name type="synonym">Cerapachys biroi</name>
    <dbReference type="NCBI Taxonomy" id="2015173"/>
    <lineage>
        <taxon>Eukaryota</taxon>
        <taxon>Metazoa</taxon>
        <taxon>Ecdysozoa</taxon>
        <taxon>Arthropoda</taxon>
        <taxon>Hexapoda</taxon>
        <taxon>Insecta</taxon>
        <taxon>Pterygota</taxon>
        <taxon>Neoptera</taxon>
        <taxon>Endopterygota</taxon>
        <taxon>Hymenoptera</taxon>
        <taxon>Apocrita</taxon>
        <taxon>Aculeata</taxon>
        <taxon>Formicoidea</taxon>
        <taxon>Formicidae</taxon>
        <taxon>Dorylinae</taxon>
        <taxon>Ooceraea</taxon>
    </lineage>
</organism>
<reference evidence="7" key="1">
    <citation type="journal article" date="2018" name="Genome Res.">
        <title>The genomic architecture and molecular evolution of ant odorant receptors.</title>
        <authorList>
            <person name="McKenzie S.K."/>
            <person name="Kronauer D.J.C."/>
        </authorList>
    </citation>
    <scope>NUCLEOTIDE SEQUENCE [LARGE SCALE GENOMIC DNA]</scope>
    <source>
        <strain evidence="7">Clonal line C1</strain>
    </source>
</reference>
<feature type="transmembrane region" description="Helical" evidence="5">
    <location>
        <begin position="46"/>
        <end position="66"/>
    </location>
</feature>
<name>A0A3L8DQ52_OOCBI</name>
<evidence type="ECO:0000256" key="5">
    <source>
        <dbReference type="SAM" id="Phobius"/>
    </source>
</evidence>
<evidence type="ECO:0000259" key="6">
    <source>
        <dbReference type="Pfam" id="PF00916"/>
    </source>
</evidence>
<sequence length="144" mass="15862">MSTSTKTVDECPSPTSEQMSRFRATKYLPILGWLPRYTRMEAVSDFIAGITLGLTMIPQSMAYAALAGLTAQYGLYSCFIGGFVYIVFGTIREVSIGPSSLMALVTLQYIRDMPLDFLVLLCFLAGCVELLMGILNLGLYFLIN</sequence>
<accession>A0A3L8DQ52</accession>
<feature type="transmembrane region" description="Helical" evidence="5">
    <location>
        <begin position="117"/>
        <end position="143"/>
    </location>
</feature>
<reference evidence="7" key="2">
    <citation type="submission" date="2018-07" db="EMBL/GenBank/DDBJ databases">
        <authorList>
            <person name="Mckenzie S.K."/>
            <person name="Kronauer D.J.C."/>
        </authorList>
    </citation>
    <scope>NUCLEOTIDE SEQUENCE</scope>
    <source>
        <strain evidence="7">Clonal line C1</strain>
    </source>
</reference>
<dbReference type="InterPro" id="IPR001902">
    <property type="entry name" value="SLC26A/SulP_fam"/>
</dbReference>
<dbReference type="EMBL" id="QOIP01000005">
    <property type="protein sequence ID" value="RLU22501.1"/>
    <property type="molecule type" value="Genomic_DNA"/>
</dbReference>
<evidence type="ECO:0000256" key="1">
    <source>
        <dbReference type="ARBA" id="ARBA00004141"/>
    </source>
</evidence>
<evidence type="ECO:0000256" key="2">
    <source>
        <dbReference type="ARBA" id="ARBA00022692"/>
    </source>
</evidence>
<gene>
    <name evidence="7" type="ORF">DMN91_004779</name>
</gene>
<proteinExistence type="predicted"/>
<dbReference type="Proteomes" id="UP000279307">
    <property type="component" value="Chromosome 5"/>
</dbReference>
<dbReference type="PANTHER" id="PTHR11814">
    <property type="entry name" value="SULFATE TRANSPORTER"/>
    <property type="match status" value="1"/>
</dbReference>
<comment type="caution">
    <text evidence="7">The sequence shown here is derived from an EMBL/GenBank/DDBJ whole genome shotgun (WGS) entry which is preliminary data.</text>
</comment>
<keyword evidence="3 5" id="KW-1133">Transmembrane helix</keyword>